<dbReference type="OrthoDB" id="9758793at2"/>
<accession>K6YDM5</accession>
<dbReference type="Proteomes" id="UP000006334">
    <property type="component" value="Unassembled WGS sequence"/>
</dbReference>
<evidence type="ECO:0000259" key="1">
    <source>
        <dbReference type="Pfam" id="PF03572"/>
    </source>
</evidence>
<organism evidence="2 3">
    <name type="scientific">Aliiglaciecola lipolytica E3</name>
    <dbReference type="NCBI Taxonomy" id="1127673"/>
    <lineage>
        <taxon>Bacteria</taxon>
        <taxon>Pseudomonadati</taxon>
        <taxon>Pseudomonadota</taxon>
        <taxon>Gammaproteobacteria</taxon>
        <taxon>Alteromonadales</taxon>
        <taxon>Alteromonadaceae</taxon>
        <taxon>Aliiglaciecola</taxon>
    </lineage>
</organism>
<keyword evidence="3" id="KW-1185">Reference proteome</keyword>
<feature type="domain" description="Tail specific protease" evidence="1">
    <location>
        <begin position="270"/>
        <end position="451"/>
    </location>
</feature>
<evidence type="ECO:0000313" key="3">
    <source>
        <dbReference type="Proteomes" id="UP000006334"/>
    </source>
</evidence>
<dbReference type="PANTHER" id="PTHR11261:SF3">
    <property type="entry name" value="RETINOL-BINDING PROTEIN 3"/>
    <property type="match status" value="1"/>
</dbReference>
<dbReference type="GO" id="GO:0006508">
    <property type="term" value="P:proteolysis"/>
    <property type="evidence" value="ECO:0007669"/>
    <property type="project" value="InterPro"/>
</dbReference>
<dbReference type="eggNOG" id="COG0793">
    <property type="taxonomic scope" value="Bacteria"/>
</dbReference>
<reference evidence="2 3" key="1">
    <citation type="journal article" date="2017" name="Antonie Van Leeuwenhoek">
        <title>Rhizobium rhizosphaerae sp. nov., a novel species isolated from rice rhizosphere.</title>
        <authorList>
            <person name="Zhao J.J."/>
            <person name="Zhang J."/>
            <person name="Zhang R.J."/>
            <person name="Zhang C.W."/>
            <person name="Yin H.Q."/>
            <person name="Zhang X.X."/>
        </authorList>
    </citation>
    <scope>NUCLEOTIDE SEQUENCE [LARGE SCALE GENOMIC DNA]</scope>
    <source>
        <strain evidence="2 3">E3</strain>
    </source>
</reference>
<dbReference type="AlphaFoldDB" id="K6YDM5"/>
<dbReference type="InterPro" id="IPR005151">
    <property type="entry name" value="Tail-specific_protease"/>
</dbReference>
<dbReference type="PANTHER" id="PTHR11261">
    <property type="entry name" value="INTERPHOTORECEPTOR RETINOID-BINDING PROTEIN"/>
    <property type="match status" value="1"/>
</dbReference>
<proteinExistence type="predicted"/>
<dbReference type="CDD" id="cd07563">
    <property type="entry name" value="Peptidase_S41_IRBP"/>
    <property type="match status" value="1"/>
</dbReference>
<comment type="caution">
    <text evidence="2">The sequence shown here is derived from an EMBL/GenBank/DDBJ whole genome shotgun (WGS) entry which is preliminary data.</text>
</comment>
<dbReference type="Pfam" id="PF03572">
    <property type="entry name" value="Peptidase_S41"/>
    <property type="match status" value="1"/>
</dbReference>
<name>K6YDM5_9ALTE</name>
<evidence type="ECO:0000313" key="2">
    <source>
        <dbReference type="EMBL" id="GAC14748.1"/>
    </source>
</evidence>
<dbReference type="InterPro" id="IPR029045">
    <property type="entry name" value="ClpP/crotonase-like_dom_sf"/>
</dbReference>
<gene>
    <name evidence="2" type="ORF">GLIP_2120</name>
</gene>
<dbReference type="STRING" id="1127673.GLIP_2120"/>
<dbReference type="SUPFAM" id="SSF52096">
    <property type="entry name" value="ClpP/crotonase"/>
    <property type="match status" value="1"/>
</dbReference>
<dbReference type="Gene3D" id="3.90.226.10">
    <property type="entry name" value="2-enoyl-CoA Hydratase, Chain A, domain 1"/>
    <property type="match status" value="1"/>
</dbReference>
<dbReference type="GO" id="GO:0008236">
    <property type="term" value="F:serine-type peptidase activity"/>
    <property type="evidence" value="ECO:0007669"/>
    <property type="project" value="InterPro"/>
</dbReference>
<protein>
    <recommendedName>
        <fullName evidence="1">Tail specific protease domain-containing protein</fullName>
    </recommendedName>
</protein>
<sequence length="504" mass="55436">MYFYNRNYLRLKVFMSALILFGCGNNDKVLPNPVPVKIPDGVWEQIGFGRAINVTGDTINMYDFTRQTCLLVSNTTQEEFANSLTIDSIDAEDFVATEDGAKLVYSVRDSIPAACLDDRLITDNGPVSTLEHTLHNFNDYYPFFEKRGIVDWEERMENARSQVNSQTTNEELLATLIELIGDLDDGHVSLTAGDDFEFIPLNPEGKIADVLAQGFQNQSETADFNTYVDDQFERMFEILDSYFDSGSFAKAGGERQDVIQWATIGNGIAGYIEINSMGGISTNSAVSDLTATEELMDRVLTDLAHTEALIINVAVNGGGDLAIADAIASRFSTETVTVSAYEAFGYDDSNTPQQSPRVQRELAPTDRVSYSRPIATISGPNTYSAAEHFLLSMRALKHPVCFIGERSDGILSAPLDKQLPVEGARLGLSNMVIYDHTGQAFEVVGVPVDIESTTFEVVDENSDRNQAIDEALTALGFGHLVNRDTPAADCAFKNARMRFETNAQ</sequence>
<dbReference type="Gene3D" id="3.30.750.44">
    <property type="match status" value="1"/>
</dbReference>
<dbReference type="RefSeq" id="WP_008844564.1">
    <property type="nucleotide sequence ID" value="NZ_BAEN01000041.1"/>
</dbReference>
<dbReference type="EMBL" id="BAEN01000041">
    <property type="protein sequence ID" value="GAC14748.1"/>
    <property type="molecule type" value="Genomic_DNA"/>
</dbReference>
<dbReference type="PROSITE" id="PS51257">
    <property type="entry name" value="PROKAR_LIPOPROTEIN"/>
    <property type="match status" value="1"/>
</dbReference>